<comment type="subcellular location">
    <subcellularLocation>
        <location evidence="6">Cytoplasm</location>
    </subcellularLocation>
</comment>
<keyword evidence="2 6" id="KW-0698">rRNA processing</keyword>
<dbReference type="GO" id="GO:0005829">
    <property type="term" value="C:cytosol"/>
    <property type="evidence" value="ECO:0007669"/>
    <property type="project" value="TreeGrafter"/>
</dbReference>
<dbReference type="EC" id="2.1.1.-" evidence="6"/>
<keyword evidence="8" id="KW-1185">Reference proteome</keyword>
<dbReference type="KEGG" id="kbs:EPA93_19565"/>
<feature type="binding site" evidence="6">
    <location>
        <begin position="102"/>
        <end position="104"/>
    </location>
    <ligand>
        <name>S-adenosyl-L-methionine</name>
        <dbReference type="ChEBI" id="CHEBI:59789"/>
    </ligand>
</feature>
<comment type="similarity">
    <text evidence="6">Belongs to the methyltransferase superfamily. RNA methyltransferase RsmG family.</text>
</comment>
<accession>A0A4P6JRX4</accession>
<dbReference type="EMBL" id="CP035758">
    <property type="protein sequence ID" value="QBD78073.1"/>
    <property type="molecule type" value="Genomic_DNA"/>
</dbReference>
<evidence type="ECO:0000313" key="8">
    <source>
        <dbReference type="Proteomes" id="UP000290365"/>
    </source>
</evidence>
<gene>
    <name evidence="6 7" type="primary">rsmG</name>
    <name evidence="7" type="ORF">EPA93_19565</name>
</gene>
<dbReference type="PANTHER" id="PTHR31760">
    <property type="entry name" value="S-ADENOSYL-L-METHIONINE-DEPENDENT METHYLTRANSFERASES SUPERFAMILY PROTEIN"/>
    <property type="match status" value="1"/>
</dbReference>
<comment type="function">
    <text evidence="6">Specifically methylates the N7 position of a guanine in 16S rRNA.</text>
</comment>
<dbReference type="SUPFAM" id="SSF53335">
    <property type="entry name" value="S-adenosyl-L-methionine-dependent methyltransferases"/>
    <property type="match status" value="1"/>
</dbReference>
<dbReference type="FunFam" id="3.40.50.150:FF:000041">
    <property type="entry name" value="Ribosomal RNA small subunit methyltransferase G"/>
    <property type="match status" value="1"/>
</dbReference>
<evidence type="ECO:0000256" key="6">
    <source>
        <dbReference type="HAMAP-Rule" id="MF_00074"/>
    </source>
</evidence>
<dbReference type="InterPro" id="IPR029063">
    <property type="entry name" value="SAM-dependent_MTases_sf"/>
</dbReference>
<keyword evidence="5 6" id="KW-0949">S-adenosyl-L-methionine</keyword>
<dbReference type="Proteomes" id="UP000290365">
    <property type="component" value="Chromosome"/>
</dbReference>
<dbReference type="CDD" id="cd02440">
    <property type="entry name" value="AdoMet_MTases"/>
    <property type="match status" value="1"/>
</dbReference>
<dbReference type="PIRSF" id="PIRSF003078">
    <property type="entry name" value="GidB"/>
    <property type="match status" value="1"/>
</dbReference>
<keyword evidence="1 6" id="KW-0963">Cytoplasm</keyword>
<organism evidence="7 8">
    <name type="scientific">Ktedonosporobacter rubrisoli</name>
    <dbReference type="NCBI Taxonomy" id="2509675"/>
    <lineage>
        <taxon>Bacteria</taxon>
        <taxon>Bacillati</taxon>
        <taxon>Chloroflexota</taxon>
        <taxon>Ktedonobacteria</taxon>
        <taxon>Ktedonobacterales</taxon>
        <taxon>Ktedonosporobacteraceae</taxon>
        <taxon>Ktedonosporobacter</taxon>
    </lineage>
</organism>
<dbReference type="RefSeq" id="WP_129889126.1">
    <property type="nucleotide sequence ID" value="NZ_CP035758.1"/>
</dbReference>
<feature type="binding site" evidence="6">
    <location>
        <position position="149"/>
    </location>
    <ligand>
        <name>S-adenosyl-L-methionine</name>
        <dbReference type="ChEBI" id="CHEBI:59789"/>
    </ligand>
</feature>
<dbReference type="OrthoDB" id="9808773at2"/>
<protein>
    <recommendedName>
        <fullName evidence="6">Ribosomal RNA small subunit methyltransferase G</fullName>
        <ecNumber evidence="6">2.1.1.-</ecNumber>
    </recommendedName>
    <alternativeName>
        <fullName evidence="6">16S rRNA 7-methylguanosine methyltransferase</fullName>
        <shortName evidence="6">16S rRNA m7G methyltransferase</shortName>
    </alternativeName>
</protein>
<evidence type="ECO:0000256" key="5">
    <source>
        <dbReference type="ARBA" id="ARBA00022691"/>
    </source>
</evidence>
<evidence type="ECO:0000256" key="4">
    <source>
        <dbReference type="ARBA" id="ARBA00022679"/>
    </source>
</evidence>
<dbReference type="Pfam" id="PF02527">
    <property type="entry name" value="GidB"/>
    <property type="match status" value="1"/>
</dbReference>
<dbReference type="Gene3D" id="3.40.50.150">
    <property type="entry name" value="Vaccinia Virus protein VP39"/>
    <property type="match status" value="1"/>
</dbReference>
<dbReference type="AlphaFoldDB" id="A0A4P6JRX4"/>
<proteinExistence type="inferred from homology"/>
<reference evidence="7 8" key="1">
    <citation type="submission" date="2019-01" db="EMBL/GenBank/DDBJ databases">
        <title>Ktedonosporobacter rubrisoli SCAWS-G2.</title>
        <authorList>
            <person name="Huang Y."/>
            <person name="Yan B."/>
        </authorList>
    </citation>
    <scope>NUCLEOTIDE SEQUENCE [LARGE SCALE GENOMIC DNA]</scope>
    <source>
        <strain evidence="7 8">SCAWS-G2</strain>
    </source>
</reference>
<dbReference type="InterPro" id="IPR003682">
    <property type="entry name" value="rRNA_ssu_MeTfrase_G"/>
</dbReference>
<feature type="binding site" evidence="6">
    <location>
        <position position="79"/>
    </location>
    <ligand>
        <name>S-adenosyl-L-methionine</name>
        <dbReference type="ChEBI" id="CHEBI:59789"/>
    </ligand>
</feature>
<dbReference type="GO" id="GO:0070043">
    <property type="term" value="F:rRNA (guanine-N7-)-methyltransferase activity"/>
    <property type="evidence" value="ECO:0007669"/>
    <property type="project" value="UniProtKB-UniRule"/>
</dbReference>
<evidence type="ECO:0000256" key="1">
    <source>
        <dbReference type="ARBA" id="ARBA00022490"/>
    </source>
</evidence>
<sequence length="240" mass="26206">MSENLSAAFVEGLHELDLDLSSQQIEQLVYYQQALLDWNTRVNLTAITDSEEVLLKHFLDSLSLLAAYRAPDTRLLDIGSGAGFPGLPLKIVSPRWRVTLLEATGKKVNFLRHMIEALGLDGVEAIHGRAEELAHTPAYRASFDVVTARAVASLSSLLEYSAPYCRVGGLIILPKKGELTEELALGKRAAIQLGTLLKSDIPVKLPGLADGRRLLVWEQQKLCPARFPRSGAAMAKKPLG</sequence>
<dbReference type="NCBIfam" id="TIGR00138">
    <property type="entry name" value="rsmG_gidB"/>
    <property type="match status" value="1"/>
</dbReference>
<feature type="binding site" evidence="6">
    <location>
        <position position="84"/>
    </location>
    <ligand>
        <name>S-adenosyl-L-methionine</name>
        <dbReference type="ChEBI" id="CHEBI:59789"/>
    </ligand>
</feature>
<keyword evidence="3 6" id="KW-0489">Methyltransferase</keyword>
<dbReference type="HAMAP" id="MF_00074">
    <property type="entry name" value="16SrRNA_methyltr_G"/>
    <property type="match status" value="1"/>
</dbReference>
<keyword evidence="4 6" id="KW-0808">Transferase</keyword>
<evidence type="ECO:0000313" key="7">
    <source>
        <dbReference type="EMBL" id="QBD78073.1"/>
    </source>
</evidence>
<name>A0A4P6JRX4_KTERU</name>
<evidence type="ECO:0000256" key="2">
    <source>
        <dbReference type="ARBA" id="ARBA00022552"/>
    </source>
</evidence>
<feature type="binding site" evidence="6">
    <location>
        <begin position="130"/>
        <end position="131"/>
    </location>
    <ligand>
        <name>S-adenosyl-L-methionine</name>
        <dbReference type="ChEBI" id="CHEBI:59789"/>
    </ligand>
</feature>
<evidence type="ECO:0000256" key="3">
    <source>
        <dbReference type="ARBA" id="ARBA00022603"/>
    </source>
</evidence>
<dbReference type="PANTHER" id="PTHR31760:SF0">
    <property type="entry name" value="S-ADENOSYL-L-METHIONINE-DEPENDENT METHYLTRANSFERASES SUPERFAMILY PROTEIN"/>
    <property type="match status" value="1"/>
</dbReference>